<accession>A0A017RUR2</accession>
<dbReference type="InterPro" id="IPR012837">
    <property type="entry name" value="NrdG"/>
</dbReference>
<dbReference type="Gene3D" id="3.20.20.70">
    <property type="entry name" value="Aldolase class I"/>
    <property type="match status" value="1"/>
</dbReference>
<keyword evidence="2" id="KW-0004">4Fe-4S</keyword>
<reference evidence="8 9" key="1">
    <citation type="journal article" date="2014" name="Genome Announc.">
        <title>Draft Genome Sequence of Fervidicella metallireducens Strain AeBT, an Iron-Reducing Thermoanaerobe from the Great Artesian Basin.</title>
        <authorList>
            <person name="Patel B.K."/>
        </authorList>
    </citation>
    <scope>NUCLEOTIDE SEQUENCE [LARGE SCALE GENOMIC DNA]</scope>
    <source>
        <strain evidence="8 9">AeB</strain>
    </source>
</reference>
<keyword evidence="9" id="KW-1185">Reference proteome</keyword>
<evidence type="ECO:0000256" key="6">
    <source>
        <dbReference type="ARBA" id="ARBA00023014"/>
    </source>
</evidence>
<evidence type="ECO:0000256" key="1">
    <source>
        <dbReference type="ARBA" id="ARBA00001966"/>
    </source>
</evidence>
<dbReference type="SFLD" id="SFLDF00299">
    <property type="entry name" value="anaerobic_ribonucleoside-triph"/>
    <property type="match status" value="1"/>
</dbReference>
<evidence type="ECO:0000313" key="8">
    <source>
        <dbReference type="EMBL" id="EYE87620.1"/>
    </source>
</evidence>
<dbReference type="PIRSF" id="PIRSF000368">
    <property type="entry name" value="NrdG"/>
    <property type="match status" value="1"/>
</dbReference>
<dbReference type="GO" id="GO:0046872">
    <property type="term" value="F:metal ion binding"/>
    <property type="evidence" value="ECO:0007669"/>
    <property type="project" value="UniProtKB-KW"/>
</dbReference>
<dbReference type="GO" id="GO:0004748">
    <property type="term" value="F:ribonucleoside-diphosphate reductase activity, thioredoxin disulfide as acceptor"/>
    <property type="evidence" value="ECO:0007669"/>
    <property type="project" value="TreeGrafter"/>
</dbReference>
<dbReference type="PANTHER" id="PTHR30352">
    <property type="entry name" value="PYRUVATE FORMATE-LYASE-ACTIVATING ENZYME"/>
    <property type="match status" value="1"/>
</dbReference>
<keyword evidence="6" id="KW-0411">Iron-sulfur</keyword>
<dbReference type="CDD" id="cd01335">
    <property type="entry name" value="Radical_SAM"/>
    <property type="match status" value="1"/>
</dbReference>
<comment type="cofactor">
    <cofactor evidence="1">
        <name>[4Fe-4S] cluster</name>
        <dbReference type="ChEBI" id="CHEBI:49883"/>
    </cofactor>
</comment>
<dbReference type="RefSeq" id="WP_035381165.1">
    <property type="nucleotide sequence ID" value="NZ_AZQP01000045.1"/>
</dbReference>
<comment type="caution">
    <text evidence="8">The sequence shown here is derived from an EMBL/GenBank/DDBJ whole genome shotgun (WGS) entry which is preliminary data.</text>
</comment>
<comment type="similarity">
    <text evidence="7">Belongs to the organic radical-activating enzymes family.</text>
</comment>
<dbReference type="EC" id="1.97.1.-" evidence="7"/>
<dbReference type="SFLD" id="SFLDG01066">
    <property type="entry name" value="organic_radical-activating_enz"/>
    <property type="match status" value="1"/>
</dbReference>
<dbReference type="Pfam" id="PF13353">
    <property type="entry name" value="Fer4_12"/>
    <property type="match status" value="1"/>
</dbReference>
<dbReference type="PANTHER" id="PTHR30352:SF2">
    <property type="entry name" value="ANAEROBIC RIBONUCLEOSIDE-TRIPHOSPHATE REDUCTASE-ACTIVATING PROTEIN"/>
    <property type="match status" value="1"/>
</dbReference>
<evidence type="ECO:0000313" key="9">
    <source>
        <dbReference type="Proteomes" id="UP000019681"/>
    </source>
</evidence>
<dbReference type="Proteomes" id="UP000019681">
    <property type="component" value="Unassembled WGS sequence"/>
</dbReference>
<dbReference type="InterPro" id="IPR034457">
    <property type="entry name" value="Organic_radical-activating"/>
</dbReference>
<protein>
    <recommendedName>
        <fullName evidence="7">Anaerobic ribonucleoside-triphosphate reductase-activating protein</fullName>
        <ecNumber evidence="7">1.97.1.-</ecNumber>
    </recommendedName>
</protein>
<comment type="function">
    <text evidence="7">Activation of anaerobic ribonucleoside-triphosphate reductase under anaerobic conditions by generation of an organic free radical, using S-adenosylmethionine and reduced flavodoxin as cosubstrates to produce 5'-deoxy-adenosine.</text>
</comment>
<dbReference type="InterPro" id="IPR013785">
    <property type="entry name" value="Aldolase_TIM"/>
</dbReference>
<keyword evidence="7" id="KW-0560">Oxidoreductase</keyword>
<evidence type="ECO:0000256" key="4">
    <source>
        <dbReference type="ARBA" id="ARBA00022723"/>
    </source>
</evidence>
<dbReference type="SUPFAM" id="SSF102114">
    <property type="entry name" value="Radical SAM enzymes"/>
    <property type="match status" value="1"/>
</dbReference>
<evidence type="ECO:0000256" key="3">
    <source>
        <dbReference type="ARBA" id="ARBA00022691"/>
    </source>
</evidence>
<dbReference type="GO" id="GO:0043365">
    <property type="term" value="F:[formate-C-acetyltransferase]-activating enzyme activity"/>
    <property type="evidence" value="ECO:0007669"/>
    <property type="project" value="InterPro"/>
</dbReference>
<evidence type="ECO:0000256" key="5">
    <source>
        <dbReference type="ARBA" id="ARBA00023004"/>
    </source>
</evidence>
<dbReference type="GO" id="GO:0051539">
    <property type="term" value="F:4 iron, 4 sulfur cluster binding"/>
    <property type="evidence" value="ECO:0007669"/>
    <property type="project" value="UniProtKB-KW"/>
</dbReference>
<dbReference type="STRING" id="1403537.Q428_12345"/>
<organism evidence="8 9">
    <name type="scientific">Fervidicella metallireducens AeB</name>
    <dbReference type="NCBI Taxonomy" id="1403537"/>
    <lineage>
        <taxon>Bacteria</taxon>
        <taxon>Bacillati</taxon>
        <taxon>Bacillota</taxon>
        <taxon>Clostridia</taxon>
        <taxon>Eubacteriales</taxon>
        <taxon>Clostridiaceae</taxon>
        <taxon>Fervidicella</taxon>
    </lineage>
</organism>
<keyword evidence="5" id="KW-0408">Iron</keyword>
<evidence type="ECO:0000256" key="7">
    <source>
        <dbReference type="PIRNR" id="PIRNR000368"/>
    </source>
</evidence>
<gene>
    <name evidence="8" type="ORF">Q428_12345</name>
</gene>
<keyword evidence="3" id="KW-0949">S-adenosyl-L-methionine</keyword>
<dbReference type="InterPro" id="IPR007197">
    <property type="entry name" value="rSAM"/>
</dbReference>
<dbReference type="EMBL" id="AZQP01000045">
    <property type="protein sequence ID" value="EYE87620.1"/>
    <property type="molecule type" value="Genomic_DNA"/>
</dbReference>
<dbReference type="SFLD" id="SFLDS00029">
    <property type="entry name" value="Radical_SAM"/>
    <property type="match status" value="1"/>
</dbReference>
<dbReference type="OrthoDB" id="9782387at2"/>
<proteinExistence type="inferred from homology"/>
<dbReference type="InterPro" id="IPR058240">
    <property type="entry name" value="rSAM_sf"/>
</dbReference>
<name>A0A017RUR2_9CLOT</name>
<dbReference type="SFLD" id="SFLDG01063">
    <property type="entry name" value="activating_enzymes__group_1"/>
    <property type="match status" value="1"/>
</dbReference>
<evidence type="ECO:0000256" key="2">
    <source>
        <dbReference type="ARBA" id="ARBA00022485"/>
    </source>
</evidence>
<sequence length="192" mass="21983">MPKINLAAYLECTEMEGPGKRFALWVQGCLKRCPGCCNEQMQDIVPKNIIDCDKIFDLIIKSKFNNNIEGVTFLGGEPMLQAIGLAYIAKKCRDAELSIITFTGYTLEELERQQILGTEQLIKYTDVLIDGPFIQELYDENRKWIGSTNQNIYYLTDRYKKGIETQDVTNGMEFRIDSKGIITVNGWPYEIN</sequence>
<keyword evidence="4" id="KW-0479">Metal-binding</keyword>
<dbReference type="AlphaFoldDB" id="A0A017RUR2"/>